<protein>
    <submittedName>
        <fullName evidence="1">Uncharacterized protein</fullName>
    </submittedName>
</protein>
<sequence>MDTSHQQKVSSVAQIVRICYTHAT</sequence>
<dbReference type="AlphaFoldDB" id="A0A0A9BHF2"/>
<organism evidence="1">
    <name type="scientific">Arundo donax</name>
    <name type="common">Giant reed</name>
    <name type="synonym">Donax arundinaceus</name>
    <dbReference type="NCBI Taxonomy" id="35708"/>
    <lineage>
        <taxon>Eukaryota</taxon>
        <taxon>Viridiplantae</taxon>
        <taxon>Streptophyta</taxon>
        <taxon>Embryophyta</taxon>
        <taxon>Tracheophyta</taxon>
        <taxon>Spermatophyta</taxon>
        <taxon>Magnoliopsida</taxon>
        <taxon>Liliopsida</taxon>
        <taxon>Poales</taxon>
        <taxon>Poaceae</taxon>
        <taxon>PACMAD clade</taxon>
        <taxon>Arundinoideae</taxon>
        <taxon>Arundineae</taxon>
        <taxon>Arundo</taxon>
    </lineage>
</organism>
<evidence type="ECO:0000313" key="1">
    <source>
        <dbReference type="EMBL" id="JAD62791.1"/>
    </source>
</evidence>
<dbReference type="EMBL" id="GBRH01235104">
    <property type="protein sequence ID" value="JAD62791.1"/>
    <property type="molecule type" value="Transcribed_RNA"/>
</dbReference>
<accession>A0A0A9BHF2</accession>
<name>A0A0A9BHF2_ARUDO</name>
<reference evidence="1" key="2">
    <citation type="journal article" date="2015" name="Data Brief">
        <title>Shoot transcriptome of the giant reed, Arundo donax.</title>
        <authorList>
            <person name="Barrero R.A."/>
            <person name="Guerrero F.D."/>
            <person name="Moolhuijzen P."/>
            <person name="Goolsby J.A."/>
            <person name="Tidwell J."/>
            <person name="Bellgard S.E."/>
            <person name="Bellgard M.I."/>
        </authorList>
    </citation>
    <scope>NUCLEOTIDE SEQUENCE</scope>
    <source>
        <tissue evidence="1">Shoot tissue taken approximately 20 cm above the soil surface</tissue>
    </source>
</reference>
<proteinExistence type="predicted"/>
<reference evidence="1" key="1">
    <citation type="submission" date="2014-09" db="EMBL/GenBank/DDBJ databases">
        <authorList>
            <person name="Magalhaes I.L.F."/>
            <person name="Oliveira U."/>
            <person name="Santos F.R."/>
            <person name="Vidigal T.H.D.A."/>
            <person name="Brescovit A.D."/>
            <person name="Santos A.J."/>
        </authorList>
    </citation>
    <scope>NUCLEOTIDE SEQUENCE</scope>
    <source>
        <tissue evidence="1">Shoot tissue taken approximately 20 cm above the soil surface</tissue>
    </source>
</reference>